<evidence type="ECO:0000313" key="2">
    <source>
        <dbReference type="EMBL" id="MBC8597733.1"/>
    </source>
</evidence>
<organism evidence="2 3">
    <name type="scientific">Enterocloster hominis</name>
    <name type="common">ex Liu et al. 2021</name>
    <dbReference type="NCBI Taxonomy" id="2763663"/>
    <lineage>
        <taxon>Bacteria</taxon>
        <taxon>Bacillati</taxon>
        <taxon>Bacillota</taxon>
        <taxon>Clostridia</taxon>
        <taxon>Lachnospirales</taxon>
        <taxon>Lachnospiraceae</taxon>
        <taxon>Enterocloster</taxon>
    </lineage>
</organism>
<sequence>MNKTALYYLFISLFCILFGAVYELFSHEVYSYFMLYAFVIPLGGGALPFFTMAFSGAPIPNRVSLNLYHSGIAALTIGCLFQGALEIYGTTNRLVSVYWVLGILFPAMAALTGHLFQRRCRCRKKERDDLDL</sequence>
<proteinExistence type="predicted"/>
<feature type="transmembrane region" description="Helical" evidence="1">
    <location>
        <begin position="7"/>
        <end position="25"/>
    </location>
</feature>
<keyword evidence="1" id="KW-0472">Membrane</keyword>
<name>A0ABR7NP03_9FIRM</name>
<feature type="transmembrane region" description="Helical" evidence="1">
    <location>
        <begin position="66"/>
        <end position="85"/>
    </location>
</feature>
<feature type="transmembrane region" description="Helical" evidence="1">
    <location>
        <begin position="97"/>
        <end position="116"/>
    </location>
</feature>
<dbReference type="Proteomes" id="UP000647491">
    <property type="component" value="Unassembled WGS sequence"/>
</dbReference>
<evidence type="ECO:0000256" key="1">
    <source>
        <dbReference type="SAM" id="Phobius"/>
    </source>
</evidence>
<keyword evidence="1" id="KW-1133">Transmembrane helix</keyword>
<accession>A0ABR7NP03</accession>
<feature type="transmembrane region" description="Helical" evidence="1">
    <location>
        <begin position="31"/>
        <end position="54"/>
    </location>
</feature>
<reference evidence="2 3" key="1">
    <citation type="submission" date="2020-08" db="EMBL/GenBank/DDBJ databases">
        <title>Genome public.</title>
        <authorList>
            <person name="Liu C."/>
            <person name="Sun Q."/>
        </authorList>
    </citation>
    <scope>NUCLEOTIDE SEQUENCE [LARGE SCALE GENOMIC DNA]</scope>
    <source>
        <strain evidence="2 3">BX10</strain>
    </source>
</reference>
<protein>
    <submittedName>
        <fullName evidence="2">Uncharacterized protein</fullName>
    </submittedName>
</protein>
<dbReference type="RefSeq" id="WP_262426643.1">
    <property type="nucleotide sequence ID" value="NZ_JACRTJ010000002.1"/>
</dbReference>
<keyword evidence="3" id="KW-1185">Reference proteome</keyword>
<evidence type="ECO:0000313" key="3">
    <source>
        <dbReference type="Proteomes" id="UP000647491"/>
    </source>
</evidence>
<comment type="caution">
    <text evidence="2">The sequence shown here is derived from an EMBL/GenBank/DDBJ whole genome shotgun (WGS) entry which is preliminary data.</text>
</comment>
<keyword evidence="1" id="KW-0812">Transmembrane</keyword>
<gene>
    <name evidence="2" type="ORF">H8708_00540</name>
</gene>
<dbReference type="EMBL" id="JACRTJ010000002">
    <property type="protein sequence ID" value="MBC8597733.1"/>
    <property type="molecule type" value="Genomic_DNA"/>
</dbReference>